<dbReference type="SUPFAM" id="SSF51445">
    <property type="entry name" value="(Trans)glycosidases"/>
    <property type="match status" value="1"/>
</dbReference>
<feature type="domain" description="Copper amine oxidase-like N-terminal" evidence="5">
    <location>
        <begin position="36"/>
        <end position="142"/>
    </location>
</feature>
<feature type="signal peptide" evidence="3">
    <location>
        <begin position="1"/>
        <end position="26"/>
    </location>
</feature>
<protein>
    <submittedName>
        <fullName evidence="6">Uncharacterized lipoprotein YddW (UPF0748 family)</fullName>
    </submittedName>
</protein>
<dbReference type="AlphaFoldDB" id="A0AAP5H2N6"/>
<dbReference type="Gene3D" id="3.30.457.10">
    <property type="entry name" value="Copper amine oxidase-like, N-terminal domain"/>
    <property type="match status" value="1"/>
</dbReference>
<feature type="region of interest" description="Disordered" evidence="2">
    <location>
        <begin position="147"/>
        <end position="176"/>
    </location>
</feature>
<dbReference type="Proteomes" id="UP001254832">
    <property type="component" value="Unassembled WGS sequence"/>
</dbReference>
<dbReference type="SUPFAM" id="SSF55383">
    <property type="entry name" value="Copper amine oxidase, domain N"/>
    <property type="match status" value="1"/>
</dbReference>
<feature type="compositionally biased region" description="Pro residues" evidence="2">
    <location>
        <begin position="154"/>
        <end position="164"/>
    </location>
</feature>
<keyword evidence="6" id="KW-0449">Lipoprotein</keyword>
<dbReference type="RefSeq" id="WP_310142108.1">
    <property type="nucleotide sequence ID" value="NZ_JAVDTR010000010.1"/>
</dbReference>
<dbReference type="EMBL" id="JAVDTR010000010">
    <property type="protein sequence ID" value="MDR6725183.1"/>
    <property type="molecule type" value="Genomic_DNA"/>
</dbReference>
<dbReference type="Gene3D" id="3.20.20.80">
    <property type="entry name" value="Glycosidases"/>
    <property type="match status" value="1"/>
</dbReference>
<dbReference type="PANTHER" id="PTHR43405:SF1">
    <property type="entry name" value="GLYCOSYL HYDROLASE DIGH"/>
    <property type="match status" value="1"/>
</dbReference>
<comment type="caution">
    <text evidence="6">The sequence shown here is derived from an EMBL/GenBank/DDBJ whole genome shotgun (WGS) entry which is preliminary data.</text>
</comment>
<dbReference type="InterPro" id="IPR017853">
    <property type="entry name" value="GH"/>
</dbReference>
<dbReference type="InterPro" id="IPR012854">
    <property type="entry name" value="Cu_amine_oxidase-like_N"/>
</dbReference>
<evidence type="ECO:0000259" key="4">
    <source>
        <dbReference type="Pfam" id="PF02638"/>
    </source>
</evidence>
<feature type="chain" id="PRO_5042958825" evidence="3">
    <location>
        <begin position="27"/>
        <end position="539"/>
    </location>
</feature>
<sequence>MKFRKGLILLLIFVLGLQTAGMTAQAAGQKEIVINLDGQRLDSDVAPYIIPKVNVTMVPLRVISEGLGASVLWSQATRTVTIKKADSVISMTSGRQQATVDNTVVGLDASVELKQGRVMVPIRFVSENLGIRVNWNQSEQVIDLTTEDGTTTPAPTPTPTPAVPAEPGGTGQTPASEEMRGAWIATVNGDWPSSGSRNNITKQKQEYTQQLDALKDMGINAVFVQVRANADAIYPSGLVPWNTVLTGTQGKDPGYDPLSFMIEEARQRGMEFHAWFNPFRATNSASTSGLAANHVSKLHPDWIVNVSGKLYINPGMPQARQHIIDTIMEVVNQYDIDGVHLDDYFYPSNATFNDDAAFKTYNTLNTKDRAEWRRDNINQFVKQLGESVHRVKPNVQYGISPFGVWRNKADDPTGSDTRAGVPAYDSMHADVRTWIKQGWIDYVAPQVYWSMTLSAARYDKVVDWWVNEVANTNVKLYIGHAPYKLGTSEIGWNTSQEIIDQLIYNEKYDLIKGDIYFSSQHLTKNTLGLIARLKAYYGL</sequence>
<evidence type="ECO:0000256" key="3">
    <source>
        <dbReference type="SAM" id="SignalP"/>
    </source>
</evidence>
<name>A0AAP5H2N6_PAEAM</name>
<dbReference type="PANTHER" id="PTHR43405">
    <property type="entry name" value="GLYCOSYL HYDROLASE DIGH"/>
    <property type="match status" value="1"/>
</dbReference>
<evidence type="ECO:0000313" key="6">
    <source>
        <dbReference type="EMBL" id="MDR6725183.1"/>
    </source>
</evidence>
<proteinExistence type="predicted"/>
<dbReference type="Pfam" id="PF07833">
    <property type="entry name" value="Cu_amine_oxidN1"/>
    <property type="match status" value="1"/>
</dbReference>
<accession>A0AAP5H2N6</accession>
<gene>
    <name evidence="6" type="ORF">J2W91_003682</name>
</gene>
<feature type="domain" description="Glycosyl hydrolase-like 10" evidence="4">
    <location>
        <begin position="178"/>
        <end position="487"/>
    </location>
</feature>
<evidence type="ECO:0000313" key="7">
    <source>
        <dbReference type="Proteomes" id="UP001254832"/>
    </source>
</evidence>
<dbReference type="InterPro" id="IPR003790">
    <property type="entry name" value="GHL10"/>
</dbReference>
<evidence type="ECO:0000256" key="1">
    <source>
        <dbReference type="ARBA" id="ARBA00022729"/>
    </source>
</evidence>
<dbReference type="InterPro" id="IPR036582">
    <property type="entry name" value="Mao_N_sf"/>
</dbReference>
<organism evidence="6 7">
    <name type="scientific">Paenibacillus amylolyticus</name>
    <dbReference type="NCBI Taxonomy" id="1451"/>
    <lineage>
        <taxon>Bacteria</taxon>
        <taxon>Bacillati</taxon>
        <taxon>Bacillota</taxon>
        <taxon>Bacilli</taxon>
        <taxon>Bacillales</taxon>
        <taxon>Paenibacillaceae</taxon>
        <taxon>Paenibacillus</taxon>
    </lineage>
</organism>
<reference evidence="6" key="1">
    <citation type="submission" date="2023-07" db="EMBL/GenBank/DDBJ databases">
        <title>Sorghum-associated microbial communities from plants grown in Nebraska, USA.</title>
        <authorList>
            <person name="Schachtman D."/>
        </authorList>
    </citation>
    <scope>NUCLEOTIDE SEQUENCE</scope>
    <source>
        <strain evidence="6">BE80</strain>
    </source>
</reference>
<evidence type="ECO:0000259" key="5">
    <source>
        <dbReference type="Pfam" id="PF07833"/>
    </source>
</evidence>
<keyword evidence="1 3" id="KW-0732">Signal</keyword>
<dbReference type="Pfam" id="PF02638">
    <property type="entry name" value="GHL10"/>
    <property type="match status" value="1"/>
</dbReference>
<dbReference type="InterPro" id="IPR052177">
    <property type="entry name" value="Divisome_Glycosyl_Hydrolase"/>
</dbReference>
<evidence type="ECO:0000256" key="2">
    <source>
        <dbReference type="SAM" id="MobiDB-lite"/>
    </source>
</evidence>